<proteinExistence type="predicted"/>
<organism evidence="1 2">
    <name type="scientific">Trinickia terrae</name>
    <dbReference type="NCBI Taxonomy" id="2571161"/>
    <lineage>
        <taxon>Bacteria</taxon>
        <taxon>Pseudomonadati</taxon>
        <taxon>Pseudomonadota</taxon>
        <taxon>Betaproteobacteria</taxon>
        <taxon>Burkholderiales</taxon>
        <taxon>Burkholderiaceae</taxon>
        <taxon>Trinickia</taxon>
    </lineage>
</organism>
<dbReference type="OrthoDB" id="9030232at2"/>
<comment type="caution">
    <text evidence="1">The sequence shown here is derived from an EMBL/GenBank/DDBJ whole genome shotgun (WGS) entry which is preliminary data.</text>
</comment>
<name>A0A4U1IF10_9BURK</name>
<protein>
    <submittedName>
        <fullName evidence="1">Uncharacterized protein</fullName>
    </submittedName>
</protein>
<reference evidence="1 2" key="1">
    <citation type="submission" date="2019-04" db="EMBL/GenBank/DDBJ databases">
        <title>Trinickia sp. 7GSK02, isolated from subtropical forest soil.</title>
        <authorList>
            <person name="Gao Z.-H."/>
            <person name="Qiu L.-H."/>
        </authorList>
    </citation>
    <scope>NUCLEOTIDE SEQUENCE [LARGE SCALE GENOMIC DNA]</scope>
    <source>
        <strain evidence="1 2">7GSK02</strain>
    </source>
</reference>
<evidence type="ECO:0000313" key="2">
    <source>
        <dbReference type="Proteomes" id="UP000305539"/>
    </source>
</evidence>
<dbReference type="EMBL" id="SWJE01000001">
    <property type="protein sequence ID" value="TKC92299.1"/>
    <property type="molecule type" value="Genomic_DNA"/>
</dbReference>
<dbReference type="Proteomes" id="UP000305539">
    <property type="component" value="Unassembled WGS sequence"/>
</dbReference>
<keyword evidence="2" id="KW-1185">Reference proteome</keyword>
<evidence type="ECO:0000313" key="1">
    <source>
        <dbReference type="EMBL" id="TKC92299.1"/>
    </source>
</evidence>
<dbReference type="AlphaFoldDB" id="A0A4U1IF10"/>
<accession>A0A4U1IF10</accession>
<sequence>MPDLLGDFIEPNTLFSILCPPKFLVHPGVHGIDARCSRFAAHRSVERFIAAPSFCSVDRNFNEIYLDHQNLKLTPRNMAG</sequence>
<gene>
    <name evidence="1" type="ORF">FAZ69_00995</name>
</gene>